<name>A0AA97FAZ7_9SPHN</name>
<dbReference type="EMBL" id="CP136594">
    <property type="protein sequence ID" value="WOE76302.1"/>
    <property type="molecule type" value="Genomic_DNA"/>
</dbReference>
<accession>A0AA97FAZ7</accession>
<organism evidence="2 3">
    <name type="scientific">Alterisphingorhabdus coralli</name>
    <dbReference type="NCBI Taxonomy" id="3071408"/>
    <lineage>
        <taxon>Bacteria</taxon>
        <taxon>Pseudomonadati</taxon>
        <taxon>Pseudomonadota</taxon>
        <taxon>Alphaproteobacteria</taxon>
        <taxon>Sphingomonadales</taxon>
        <taxon>Sphingomonadaceae</taxon>
        <taxon>Alterisphingorhabdus (ex Yan et al. 2024)</taxon>
    </lineage>
</organism>
<protein>
    <recommendedName>
        <fullName evidence="4">Lipoprotein</fullName>
    </recommendedName>
</protein>
<evidence type="ECO:0008006" key="4">
    <source>
        <dbReference type="Google" id="ProtNLM"/>
    </source>
</evidence>
<feature type="chain" id="PRO_5041742792" description="Lipoprotein" evidence="1">
    <location>
        <begin position="23"/>
        <end position="318"/>
    </location>
</feature>
<evidence type="ECO:0000313" key="3">
    <source>
        <dbReference type="Proteomes" id="UP001302429"/>
    </source>
</evidence>
<dbReference type="AlphaFoldDB" id="A0AA97FAZ7"/>
<feature type="signal peptide" evidence="1">
    <location>
        <begin position="1"/>
        <end position="22"/>
    </location>
</feature>
<sequence length="318" mass="35129">MLTRIIATFTACLLLTSCFLTPGEFEADLTLNDDGSYRFAYVGQIQLVLPEREFRKPRTRPFDPNSVYCESRVNLETGEEEPISENDRVLEAQTAADAATEAAIAAAEGATVETPTPRYSYKGRECTDAELAEKRAEHDRRNAERLAEHEQRLKVLSSVFGGAVPGNDESMEKLAQKLEAYEGWNSVRYQGDDVFLVDYSVEGQVSSGFLFPQFPDTALNMPFVQIIPVKDGKYEIIAPAFGGSGTVATLSKLDRSYRRGLDEQAMLVPSGTFTIRTNGEVLANNNDQGRVRENGSNVIRWNVTEGLESPRALIGPAQ</sequence>
<keyword evidence="3" id="KW-1185">Reference proteome</keyword>
<evidence type="ECO:0000313" key="2">
    <source>
        <dbReference type="EMBL" id="WOE76302.1"/>
    </source>
</evidence>
<keyword evidence="1" id="KW-0732">Signal</keyword>
<dbReference type="PROSITE" id="PS51257">
    <property type="entry name" value="PROKAR_LIPOPROTEIN"/>
    <property type="match status" value="1"/>
</dbReference>
<evidence type="ECO:0000256" key="1">
    <source>
        <dbReference type="SAM" id="SignalP"/>
    </source>
</evidence>
<proteinExistence type="predicted"/>
<dbReference type="RefSeq" id="WP_317083919.1">
    <property type="nucleotide sequence ID" value="NZ_CP136594.1"/>
</dbReference>
<reference evidence="2 3" key="1">
    <citation type="submission" date="2023-10" db="EMBL/GenBank/DDBJ databases">
        <title>Complete genome sequence of a Sphingomonadaceae bacterium.</title>
        <authorList>
            <person name="Yan C."/>
        </authorList>
    </citation>
    <scope>NUCLEOTIDE SEQUENCE [LARGE SCALE GENOMIC DNA]</scope>
    <source>
        <strain evidence="2 3">SCSIO 66989</strain>
    </source>
</reference>
<dbReference type="Proteomes" id="UP001302429">
    <property type="component" value="Chromosome"/>
</dbReference>
<gene>
    <name evidence="2" type="ORF">RB602_06210</name>
</gene>
<dbReference type="KEGG" id="acoa:RB602_06210"/>